<dbReference type="GeneID" id="13284743"/>
<organism evidence="2">
    <name type="scientific">Leptosphaeria maculans (strain JN3 / isolate v23.1.3 / race Av1-4-5-6-7-8)</name>
    <name type="common">Blackleg fungus</name>
    <name type="synonym">Phoma lingam</name>
    <dbReference type="NCBI Taxonomy" id="985895"/>
    <lineage>
        <taxon>Eukaryota</taxon>
        <taxon>Fungi</taxon>
        <taxon>Dikarya</taxon>
        <taxon>Ascomycota</taxon>
        <taxon>Pezizomycotina</taxon>
        <taxon>Dothideomycetes</taxon>
        <taxon>Pleosporomycetidae</taxon>
        <taxon>Pleosporales</taxon>
        <taxon>Pleosporineae</taxon>
        <taxon>Leptosphaeriaceae</taxon>
        <taxon>Plenodomus</taxon>
        <taxon>Plenodomus lingam/Leptosphaeria maculans species complex</taxon>
    </lineage>
</organism>
<dbReference type="eggNOG" id="ENOG502SKSN">
    <property type="taxonomic scope" value="Eukaryota"/>
</dbReference>
<sequence>MSAAHACFRSALVHAFRPSNHGVAASSSVPAFLVPALASSSSQHLPKKPNAKAQHRHVHTSADHFRDPRQRFFLSRPTREPVQSQIPIPQDESRSQMETWLAAIEPFLPVSARRQPSSDPDLSSSLTPLDLAVYLKKAQDASMDVISHLGLVEGRWQAVVWIAKKLVELGRRSVESPLHLNAFEHILGSPDGGGASLKTLTESSICIERHATPRKLRHSLDDVTSAPDTIEMRNVVVKRGLGQLWRSLGNLILAAAEKNSTDGDTIMPHVLEIIAYLHHVGFMPESVYSYRPRSNEYALQQPPTLHILSSKILTALSDAAWKAHESSVKLAKEGSKVSYFLGHEIPGSRYKIEVSEVTPELWLELVLWTCLHGGWILDGAAILRQVAVKRGDHNWTLISWREIIQAEKDETPAPSRKWNLFPQNQDATATPLDRARTRRTISGEVVSAFVDALVNQMRVGVGGRGTDPENVADLLKIFKDFLDAHNLGLGTTAWDSVMARLVESGGLDPEKRPELLMQIVGLAPGFGTEVTATNSSTSAETEVPPFFEPTTIPLSFLHRTIRAYVGIGDIKGAMTTLMLLQRHTDDNKQKSVQQFFEVLQNTFRVRQDEPFSSRLPPVDFPAFDTRLPVPLLARLLDLATESKLYDIGRWLLFSEDIDGPLISPELRSHRNLAASVVRFGTLAGENQLVLDIIKTVGTYYPMQKQPRMPAEVLIALLCCQLKLHRWESVQGMQRYVNESSTFKPRPVIFSTFAAELLRTAIDSNEAKEQAKEAFSGLLFAWEQLCMDNMRNELYCILSIMSTVDSEWRDYCSRFLAVSWHQTIELSTEDFNRMLGGVLDGYGSFRGKQMVEQWCYQTRSWFEAYRAPGGLPTMPRYRVGKGQQLKKLPPNIQLVQSSGAKLILQGRILPNRLTILVILRKIQEEVTSWQQGGSEKYVQVKRAEIRDTLQWAVRMLWYMGY</sequence>
<dbReference type="Proteomes" id="UP000002668">
    <property type="component" value="Genome"/>
</dbReference>
<dbReference type="VEuPathDB" id="FungiDB:LEMA_P061610.1"/>
<protein>
    <submittedName>
        <fullName evidence="1">Uncharacterized protein</fullName>
    </submittedName>
</protein>
<dbReference type="HOGENOM" id="CLU_007381_0_0_1"/>
<proteinExistence type="predicted"/>
<evidence type="ECO:0000313" key="1">
    <source>
        <dbReference type="EMBL" id="CBX91127.1"/>
    </source>
</evidence>
<dbReference type="EMBL" id="FP929065">
    <property type="protein sequence ID" value="CBX91127.1"/>
    <property type="molecule type" value="Genomic_DNA"/>
</dbReference>
<dbReference type="OrthoDB" id="5341924at2759"/>
<name>E4ZHY4_LEPMJ</name>
<keyword evidence="2" id="KW-1185">Reference proteome</keyword>
<evidence type="ECO:0000313" key="2">
    <source>
        <dbReference type="Proteomes" id="UP000002668"/>
    </source>
</evidence>
<dbReference type="InParanoid" id="E4ZHY4"/>
<dbReference type="AlphaFoldDB" id="E4ZHY4"/>
<dbReference type="OMA" id="WLELILW"/>
<gene>
    <name evidence="1" type="ORF">LEMA_P061610.1</name>
</gene>
<accession>E4ZHY4</accession>
<dbReference type="STRING" id="985895.E4ZHY4"/>
<reference evidence="2" key="1">
    <citation type="journal article" date="2011" name="Nat. Commun.">
        <title>Effector diversification within compartments of the Leptosphaeria maculans genome affected by Repeat-Induced Point mutations.</title>
        <authorList>
            <person name="Rouxel T."/>
            <person name="Grandaubert J."/>
            <person name="Hane J.K."/>
            <person name="Hoede C."/>
            <person name="van de Wouw A.P."/>
            <person name="Couloux A."/>
            <person name="Dominguez V."/>
            <person name="Anthouard V."/>
            <person name="Bally P."/>
            <person name="Bourras S."/>
            <person name="Cozijnsen A.J."/>
            <person name="Ciuffetti L.M."/>
            <person name="Degrave A."/>
            <person name="Dilmaghani A."/>
            <person name="Duret L."/>
            <person name="Fudal I."/>
            <person name="Goodwin S.B."/>
            <person name="Gout L."/>
            <person name="Glaser N."/>
            <person name="Linglin J."/>
            <person name="Kema G.H.J."/>
            <person name="Lapalu N."/>
            <person name="Lawrence C.B."/>
            <person name="May K."/>
            <person name="Meyer M."/>
            <person name="Ollivier B."/>
            <person name="Poulain J."/>
            <person name="Schoch C.L."/>
            <person name="Simon A."/>
            <person name="Spatafora J.W."/>
            <person name="Stachowiak A."/>
            <person name="Turgeon B.G."/>
            <person name="Tyler B.M."/>
            <person name="Vincent D."/>
            <person name="Weissenbach J."/>
            <person name="Amselem J."/>
            <person name="Quesneville H."/>
            <person name="Oliver R.P."/>
            <person name="Wincker P."/>
            <person name="Balesdent M.-H."/>
            <person name="Howlett B.J."/>
        </authorList>
    </citation>
    <scope>NUCLEOTIDE SEQUENCE [LARGE SCALE GENOMIC DNA]</scope>
    <source>
        <strain evidence="2">JN3 / isolate v23.1.3 / race Av1-4-5-6-7-8</strain>
    </source>
</reference>